<protein>
    <recommendedName>
        <fullName evidence="3">RNA polymerase sigma-70 region 4 domain-containing protein</fullName>
    </recommendedName>
</protein>
<name>A0A2T0B3L4_9CLOT</name>
<dbReference type="InterPro" id="IPR013324">
    <property type="entry name" value="RNA_pol_sigma_r3/r4-like"/>
</dbReference>
<organism evidence="1 2">
    <name type="scientific">Clostridium liquoris</name>
    <dbReference type="NCBI Taxonomy" id="1289519"/>
    <lineage>
        <taxon>Bacteria</taxon>
        <taxon>Bacillati</taxon>
        <taxon>Bacillota</taxon>
        <taxon>Clostridia</taxon>
        <taxon>Eubacteriales</taxon>
        <taxon>Clostridiaceae</taxon>
        <taxon>Clostridium</taxon>
    </lineage>
</organism>
<proteinExistence type="predicted"/>
<comment type="caution">
    <text evidence="1">The sequence shown here is derived from an EMBL/GenBank/DDBJ whole genome shotgun (WGS) entry which is preliminary data.</text>
</comment>
<keyword evidence="2" id="KW-1185">Reference proteome</keyword>
<dbReference type="SUPFAM" id="SSF88659">
    <property type="entry name" value="Sigma3 and sigma4 domains of RNA polymerase sigma factors"/>
    <property type="match status" value="1"/>
</dbReference>
<accession>A0A2T0B3L4</accession>
<dbReference type="OrthoDB" id="3242975at2"/>
<dbReference type="EMBL" id="PVXO01000044">
    <property type="protein sequence ID" value="PRR78462.1"/>
    <property type="molecule type" value="Genomic_DNA"/>
</dbReference>
<sequence>MNAKEYLSQAMWLDKSINNKLDQMERLKAIAEKVTVDFTQEKVSGGKATTSPMEDATVKLIDLSYEINDDIDRLIDLKREILDVISQVEDVSYQLLLEMRYINNKGWDDVARCMGYDKRWIMRLHGRALKEIDEILKEATKSH</sequence>
<evidence type="ECO:0008006" key="3">
    <source>
        <dbReference type="Google" id="ProtNLM"/>
    </source>
</evidence>
<dbReference type="AlphaFoldDB" id="A0A2T0B3L4"/>
<gene>
    <name evidence="1" type="ORF">CLLI_15460</name>
</gene>
<dbReference type="Proteomes" id="UP000239706">
    <property type="component" value="Unassembled WGS sequence"/>
</dbReference>
<dbReference type="RefSeq" id="WP_106063651.1">
    <property type="nucleotide sequence ID" value="NZ_PVXO01000044.1"/>
</dbReference>
<evidence type="ECO:0000313" key="2">
    <source>
        <dbReference type="Proteomes" id="UP000239706"/>
    </source>
</evidence>
<evidence type="ECO:0000313" key="1">
    <source>
        <dbReference type="EMBL" id="PRR78462.1"/>
    </source>
</evidence>
<reference evidence="1 2" key="1">
    <citation type="submission" date="2018-03" db="EMBL/GenBank/DDBJ databases">
        <title>Genome sequence of Clostridium liquoris DSM 100320.</title>
        <authorList>
            <person name="Poehlein A."/>
            <person name="Daniel R."/>
        </authorList>
    </citation>
    <scope>NUCLEOTIDE SEQUENCE [LARGE SCALE GENOMIC DNA]</scope>
    <source>
        <strain evidence="1 2">DSM 100320</strain>
    </source>
</reference>
<dbReference type="Pfam" id="PF07374">
    <property type="entry name" value="DUF1492"/>
    <property type="match status" value="1"/>
</dbReference>
<dbReference type="InterPro" id="IPR010861">
    <property type="entry name" value="DUF1492"/>
</dbReference>